<evidence type="ECO:0000256" key="3">
    <source>
        <dbReference type="ARBA" id="ARBA00012759"/>
    </source>
</evidence>
<evidence type="ECO:0000256" key="1">
    <source>
        <dbReference type="ARBA" id="ARBA00000707"/>
    </source>
</evidence>
<name>A0AAD5WTP8_9PEZI</name>
<feature type="region of interest" description="Disordered" evidence="8">
    <location>
        <begin position="633"/>
        <end position="775"/>
    </location>
</feature>
<dbReference type="Pfam" id="PF00443">
    <property type="entry name" value="UCH"/>
    <property type="match status" value="1"/>
</dbReference>
<dbReference type="EMBL" id="JAKWBI020000065">
    <property type="protein sequence ID" value="KAJ2903989.1"/>
    <property type="molecule type" value="Genomic_DNA"/>
</dbReference>
<feature type="region of interest" description="Disordered" evidence="8">
    <location>
        <begin position="270"/>
        <end position="296"/>
    </location>
</feature>
<keyword evidence="9" id="KW-0472">Membrane</keyword>
<dbReference type="PANTHER" id="PTHR24006:SF888">
    <property type="entry name" value="UBIQUITIN CARBOXYL-TERMINAL HYDROLASE 30"/>
    <property type="match status" value="1"/>
</dbReference>
<keyword evidence="7" id="KW-0788">Thiol protease</keyword>
<comment type="catalytic activity">
    <reaction evidence="1">
        <text>Thiol-dependent hydrolysis of ester, thioester, amide, peptide and isopeptide bonds formed by the C-terminal Gly of ubiquitin (a 76-residue protein attached to proteins as an intracellular targeting signal).</text>
        <dbReference type="EC" id="3.4.19.12"/>
    </reaction>
</comment>
<evidence type="ECO:0000256" key="6">
    <source>
        <dbReference type="ARBA" id="ARBA00022801"/>
    </source>
</evidence>
<dbReference type="Gene3D" id="3.90.70.10">
    <property type="entry name" value="Cysteine proteinases"/>
    <property type="match status" value="1"/>
</dbReference>
<dbReference type="AlphaFoldDB" id="A0AAD5WTP8"/>
<dbReference type="InterPro" id="IPR050164">
    <property type="entry name" value="Peptidase_C19"/>
</dbReference>
<dbReference type="InterPro" id="IPR038765">
    <property type="entry name" value="Papain-like_cys_pep_sf"/>
</dbReference>
<feature type="compositionally biased region" description="Polar residues" evidence="8">
    <location>
        <begin position="656"/>
        <end position="690"/>
    </location>
</feature>
<dbReference type="EC" id="3.4.19.12" evidence="3"/>
<feature type="transmembrane region" description="Helical" evidence="9">
    <location>
        <begin position="30"/>
        <end position="51"/>
    </location>
</feature>
<dbReference type="CDD" id="cd02257">
    <property type="entry name" value="Peptidase_C19"/>
    <property type="match status" value="1"/>
</dbReference>
<dbReference type="PROSITE" id="PS50235">
    <property type="entry name" value="USP_3"/>
    <property type="match status" value="1"/>
</dbReference>
<keyword evidence="5" id="KW-0833">Ubl conjugation pathway</keyword>
<dbReference type="InterPro" id="IPR001394">
    <property type="entry name" value="Peptidase_C19_UCH"/>
</dbReference>
<evidence type="ECO:0000313" key="12">
    <source>
        <dbReference type="Proteomes" id="UP001201980"/>
    </source>
</evidence>
<dbReference type="GO" id="GO:0004843">
    <property type="term" value="F:cysteine-type deubiquitinase activity"/>
    <property type="evidence" value="ECO:0007669"/>
    <property type="project" value="UniProtKB-EC"/>
</dbReference>
<dbReference type="PANTHER" id="PTHR24006">
    <property type="entry name" value="UBIQUITIN CARBOXYL-TERMINAL HYDROLASE"/>
    <property type="match status" value="1"/>
</dbReference>
<keyword evidence="9" id="KW-1133">Transmembrane helix</keyword>
<sequence length="775" mass="86265">MQPSINNPTAFIEQYLSDPYYGPETLRSKLSQPAVLIPLLTLAISILYFLLTAHLARSRNFHLGPLDVAEEIIIYLIPGFILCVLDDLVNPTLFPKPQDGRVATHEQKKYLAGKIIFLLKTRIRNLITYRFSSSLASVSHFAESSFSEISSSVSPFSLITTMSRGKIQPVRLRNNMMVHCYQNSVLQALSTVEGLPKFLEETLQGGSSAAIKTQTLLATIQKIQGKGGMGGIYPTPENLKLFSPMQQQDAQEYLVLLLEHLENEAIAAHKRKNRSISPSGTLELDPNYDSQDSGYSSISSPVNTPFKGLFATRTSCTECGFSQTLRIEAFDYITVPLKRQNGKINLINELDRYFDVEELDGIHCNKCTLHSWLAKLKTKKAAAQRVANNKSTPSLLETFNQKIESVETAIENADFDDDAMKALRIPKHATLGTKKTKQPSIVRAPRHLIFHIGRSELDYLGRERKIMDTIHYPTELDLAPWILGSAKGEPTTINDNATSIPDVVEKWNMGPRDSMVAGSKLATTMSGPKYKISAVVRHAGRRHDQGHYTCTRRETAIDEKTWWEISDSNAGTCPPTELTSIAGAYMLFYELVDSAIDHSPAPQSNGKKRHVLDFLNSPLSCIVNRVNRFKKTLLSKNQDKKGRQRAKSLPGRPTKLPNSLPSKNSKTGLVTPRTASTGSPSRLDSVNSPMVRSPNRCTAPATMKRPLTTDDEPTSQQSKKDGTNNDVEGGDQRPQKRPRMDQDKQKAQDDLRLPPRWFAPMSLPGGRARRNSSPI</sequence>
<dbReference type="InterPro" id="IPR028889">
    <property type="entry name" value="USP"/>
</dbReference>
<evidence type="ECO:0000256" key="5">
    <source>
        <dbReference type="ARBA" id="ARBA00022786"/>
    </source>
</evidence>
<evidence type="ECO:0000313" key="11">
    <source>
        <dbReference type="EMBL" id="KAJ2903989.1"/>
    </source>
</evidence>
<evidence type="ECO:0000256" key="4">
    <source>
        <dbReference type="ARBA" id="ARBA00022670"/>
    </source>
</evidence>
<evidence type="ECO:0000256" key="9">
    <source>
        <dbReference type="SAM" id="Phobius"/>
    </source>
</evidence>
<protein>
    <recommendedName>
        <fullName evidence="3">ubiquitinyl hydrolase 1</fullName>
        <ecNumber evidence="3">3.4.19.12</ecNumber>
    </recommendedName>
</protein>
<organism evidence="11 12">
    <name type="scientific">Zalerion maritima</name>
    <dbReference type="NCBI Taxonomy" id="339359"/>
    <lineage>
        <taxon>Eukaryota</taxon>
        <taxon>Fungi</taxon>
        <taxon>Dikarya</taxon>
        <taxon>Ascomycota</taxon>
        <taxon>Pezizomycotina</taxon>
        <taxon>Sordariomycetes</taxon>
        <taxon>Lulworthiomycetidae</taxon>
        <taxon>Lulworthiales</taxon>
        <taxon>Lulworthiaceae</taxon>
        <taxon>Zalerion</taxon>
    </lineage>
</organism>
<evidence type="ECO:0000256" key="8">
    <source>
        <dbReference type="SAM" id="MobiDB-lite"/>
    </source>
</evidence>
<keyword evidence="12" id="KW-1185">Reference proteome</keyword>
<dbReference type="SUPFAM" id="SSF54001">
    <property type="entry name" value="Cysteine proteinases"/>
    <property type="match status" value="1"/>
</dbReference>
<feature type="compositionally biased region" description="Basic and acidic residues" evidence="8">
    <location>
        <begin position="730"/>
        <end position="753"/>
    </location>
</feature>
<dbReference type="GO" id="GO:0016579">
    <property type="term" value="P:protein deubiquitination"/>
    <property type="evidence" value="ECO:0007669"/>
    <property type="project" value="InterPro"/>
</dbReference>
<gene>
    <name evidence="11" type="ORF">MKZ38_009044</name>
</gene>
<proteinExistence type="inferred from homology"/>
<dbReference type="GO" id="GO:0006508">
    <property type="term" value="P:proteolysis"/>
    <property type="evidence" value="ECO:0007669"/>
    <property type="project" value="UniProtKB-KW"/>
</dbReference>
<accession>A0AAD5WTP8</accession>
<keyword evidence="9" id="KW-0812">Transmembrane</keyword>
<dbReference type="GO" id="GO:0005634">
    <property type="term" value="C:nucleus"/>
    <property type="evidence" value="ECO:0007669"/>
    <property type="project" value="TreeGrafter"/>
</dbReference>
<keyword evidence="4" id="KW-0645">Protease</keyword>
<feature type="domain" description="USP" evidence="10">
    <location>
        <begin position="170"/>
        <end position="592"/>
    </location>
</feature>
<evidence type="ECO:0000256" key="7">
    <source>
        <dbReference type="ARBA" id="ARBA00022807"/>
    </source>
</evidence>
<keyword evidence="6" id="KW-0378">Hydrolase</keyword>
<dbReference type="Proteomes" id="UP001201980">
    <property type="component" value="Unassembled WGS sequence"/>
</dbReference>
<comment type="caution">
    <text evidence="11">The sequence shown here is derived from an EMBL/GenBank/DDBJ whole genome shotgun (WGS) entry which is preliminary data.</text>
</comment>
<reference evidence="11" key="1">
    <citation type="submission" date="2022-07" db="EMBL/GenBank/DDBJ databases">
        <title>Draft genome sequence of Zalerion maritima ATCC 34329, a (micro)plastics degrading marine fungus.</title>
        <authorList>
            <person name="Paco A."/>
            <person name="Goncalves M.F.M."/>
            <person name="Rocha-Santos T.A.P."/>
            <person name="Alves A."/>
        </authorList>
    </citation>
    <scope>NUCLEOTIDE SEQUENCE</scope>
    <source>
        <strain evidence="11">ATCC 34329</strain>
    </source>
</reference>
<evidence type="ECO:0000256" key="2">
    <source>
        <dbReference type="ARBA" id="ARBA00009085"/>
    </source>
</evidence>
<evidence type="ECO:0000259" key="10">
    <source>
        <dbReference type="PROSITE" id="PS50235"/>
    </source>
</evidence>
<comment type="similarity">
    <text evidence="2">Belongs to the peptidase C19 family.</text>
</comment>
<dbReference type="GO" id="GO:0005829">
    <property type="term" value="C:cytosol"/>
    <property type="evidence" value="ECO:0007669"/>
    <property type="project" value="TreeGrafter"/>
</dbReference>